<accession>A0A016T5C4</accession>
<dbReference type="Proteomes" id="UP000024635">
    <property type="component" value="Unassembled WGS sequence"/>
</dbReference>
<sequence length="71" mass="8217">MVNFDFIAAYQLRFSATLSFEVVSSSCFALTHPPFDTVTTHIVPCSVTEHRRALHDIRHCCLRRVLCRYQT</sequence>
<organism evidence="1 2">
    <name type="scientific">Ancylostoma ceylanicum</name>
    <dbReference type="NCBI Taxonomy" id="53326"/>
    <lineage>
        <taxon>Eukaryota</taxon>
        <taxon>Metazoa</taxon>
        <taxon>Ecdysozoa</taxon>
        <taxon>Nematoda</taxon>
        <taxon>Chromadorea</taxon>
        <taxon>Rhabditida</taxon>
        <taxon>Rhabditina</taxon>
        <taxon>Rhabditomorpha</taxon>
        <taxon>Strongyloidea</taxon>
        <taxon>Ancylostomatidae</taxon>
        <taxon>Ancylostomatinae</taxon>
        <taxon>Ancylostoma</taxon>
    </lineage>
</organism>
<evidence type="ECO:0000313" key="1">
    <source>
        <dbReference type="EMBL" id="EYB97836.1"/>
    </source>
</evidence>
<name>A0A016T5C4_9BILA</name>
<reference evidence="2" key="1">
    <citation type="journal article" date="2015" name="Nat. Genet.">
        <title>The genome and transcriptome of the zoonotic hookworm Ancylostoma ceylanicum identify infection-specific gene families.</title>
        <authorList>
            <person name="Schwarz E.M."/>
            <person name="Hu Y."/>
            <person name="Antoshechkin I."/>
            <person name="Miller M.M."/>
            <person name="Sternberg P.W."/>
            <person name="Aroian R.V."/>
        </authorList>
    </citation>
    <scope>NUCLEOTIDE SEQUENCE</scope>
    <source>
        <strain evidence="2">HY135</strain>
    </source>
</reference>
<comment type="caution">
    <text evidence="1">The sequence shown here is derived from an EMBL/GenBank/DDBJ whole genome shotgun (WGS) entry which is preliminary data.</text>
</comment>
<evidence type="ECO:0000313" key="2">
    <source>
        <dbReference type="Proteomes" id="UP000024635"/>
    </source>
</evidence>
<protein>
    <submittedName>
        <fullName evidence="1">Uncharacterized protein</fullName>
    </submittedName>
</protein>
<dbReference type="AlphaFoldDB" id="A0A016T5C4"/>
<keyword evidence="2" id="KW-1185">Reference proteome</keyword>
<proteinExistence type="predicted"/>
<dbReference type="EMBL" id="JARK01001472">
    <property type="protein sequence ID" value="EYB97836.1"/>
    <property type="molecule type" value="Genomic_DNA"/>
</dbReference>
<gene>
    <name evidence="1" type="primary">Acey_s0136.g1954</name>
    <name evidence="1" type="ORF">Y032_0136g1954</name>
</gene>